<dbReference type="RefSeq" id="WP_269421351.1">
    <property type="nucleotide sequence ID" value="NZ_JAPWGY010000001.1"/>
</dbReference>
<evidence type="ECO:0000313" key="2">
    <source>
        <dbReference type="Proteomes" id="UP001069802"/>
    </source>
</evidence>
<protein>
    <submittedName>
        <fullName evidence="1">Uncharacterized protein</fullName>
    </submittedName>
</protein>
<keyword evidence="2" id="KW-1185">Reference proteome</keyword>
<reference evidence="1" key="1">
    <citation type="submission" date="2022-12" db="EMBL/GenBank/DDBJ databases">
        <title>Bacterial isolates from different developmental stages of Nematostella vectensis.</title>
        <authorList>
            <person name="Fraune S."/>
        </authorList>
    </citation>
    <scope>NUCLEOTIDE SEQUENCE</scope>
    <source>
        <strain evidence="1">G21630-S1</strain>
    </source>
</reference>
<accession>A0ABT4LDZ0</accession>
<proteinExistence type="predicted"/>
<dbReference type="EMBL" id="JAPWGY010000001">
    <property type="protein sequence ID" value="MCZ4279135.1"/>
    <property type="molecule type" value="Genomic_DNA"/>
</dbReference>
<dbReference type="Proteomes" id="UP001069802">
    <property type="component" value="Unassembled WGS sequence"/>
</dbReference>
<comment type="caution">
    <text evidence="1">The sequence shown here is derived from an EMBL/GenBank/DDBJ whole genome shotgun (WGS) entry which is preliminary data.</text>
</comment>
<gene>
    <name evidence="1" type="ORF">O4H49_00005</name>
</gene>
<name>A0ABT4LDZ0_9PROT</name>
<evidence type="ECO:0000313" key="1">
    <source>
        <dbReference type="EMBL" id="MCZ4279135.1"/>
    </source>
</evidence>
<sequence length="143" mass="16521">MKLVLVEKKILSSCVFETFECNGEFLHRVELTGNTGRQERIPLYQETLALNKSKNYFCILDNRRGFENTLTLDDIRYFDDMLVCAGIECFYGATVTLDNEYKKITTLANFNVEVSKLTGELLATSSYQEAEDFIFSQMKTRYS</sequence>
<organism evidence="1 2">
    <name type="scientific">Kiloniella laminariae</name>
    <dbReference type="NCBI Taxonomy" id="454162"/>
    <lineage>
        <taxon>Bacteria</taxon>
        <taxon>Pseudomonadati</taxon>
        <taxon>Pseudomonadota</taxon>
        <taxon>Alphaproteobacteria</taxon>
        <taxon>Rhodospirillales</taxon>
        <taxon>Kiloniellaceae</taxon>
        <taxon>Kiloniella</taxon>
    </lineage>
</organism>